<name>A0ABR8MHZ3_9ACTN</name>
<gene>
    <name evidence="2" type="ORF">IEZ25_13755</name>
</gene>
<feature type="transmembrane region" description="Helical" evidence="1">
    <location>
        <begin position="133"/>
        <end position="150"/>
    </location>
</feature>
<keyword evidence="1" id="KW-0812">Transmembrane</keyword>
<organism evidence="2 3">
    <name type="scientific">Nocardioides hwasunensis</name>
    <dbReference type="NCBI Taxonomy" id="397258"/>
    <lineage>
        <taxon>Bacteria</taxon>
        <taxon>Bacillati</taxon>
        <taxon>Actinomycetota</taxon>
        <taxon>Actinomycetes</taxon>
        <taxon>Propionibacteriales</taxon>
        <taxon>Nocardioidaceae</taxon>
        <taxon>Nocardioides</taxon>
    </lineage>
</organism>
<dbReference type="Pfam" id="PF07907">
    <property type="entry name" value="YibE_F"/>
    <property type="match status" value="1"/>
</dbReference>
<dbReference type="PANTHER" id="PTHR41771:SF1">
    <property type="entry name" value="MEMBRANE PROTEIN"/>
    <property type="match status" value="1"/>
</dbReference>
<evidence type="ECO:0000313" key="3">
    <source>
        <dbReference type="Proteomes" id="UP000649289"/>
    </source>
</evidence>
<dbReference type="RefSeq" id="WP_191200003.1">
    <property type="nucleotide sequence ID" value="NZ_BAAAPA010000007.1"/>
</dbReference>
<dbReference type="Proteomes" id="UP000649289">
    <property type="component" value="Unassembled WGS sequence"/>
</dbReference>
<dbReference type="InterPro" id="IPR012507">
    <property type="entry name" value="YibE_F"/>
</dbReference>
<proteinExistence type="predicted"/>
<feature type="transmembrane region" description="Helical" evidence="1">
    <location>
        <begin position="183"/>
        <end position="200"/>
    </location>
</feature>
<comment type="caution">
    <text evidence="2">The sequence shown here is derived from an EMBL/GenBank/DDBJ whole genome shotgun (WGS) entry which is preliminary data.</text>
</comment>
<feature type="transmembrane region" description="Helical" evidence="1">
    <location>
        <begin position="254"/>
        <end position="270"/>
    </location>
</feature>
<accession>A0ABR8MHZ3</accession>
<keyword evidence="1" id="KW-0472">Membrane</keyword>
<feature type="transmembrane region" description="Helical" evidence="1">
    <location>
        <begin position="212"/>
        <end position="234"/>
    </location>
</feature>
<feature type="transmembrane region" description="Helical" evidence="1">
    <location>
        <begin position="157"/>
        <end position="177"/>
    </location>
</feature>
<keyword evidence="1" id="KW-1133">Transmembrane helix</keyword>
<evidence type="ECO:0000256" key="1">
    <source>
        <dbReference type="SAM" id="Phobius"/>
    </source>
</evidence>
<dbReference type="EMBL" id="JACXYY010000005">
    <property type="protein sequence ID" value="MBD3915684.1"/>
    <property type="molecule type" value="Genomic_DNA"/>
</dbReference>
<feature type="transmembrane region" description="Helical" evidence="1">
    <location>
        <begin position="351"/>
        <end position="375"/>
    </location>
</feature>
<keyword evidence="3" id="KW-1185">Reference proteome</keyword>
<dbReference type="PANTHER" id="PTHR41771">
    <property type="entry name" value="MEMBRANE PROTEIN-RELATED"/>
    <property type="match status" value="1"/>
</dbReference>
<feature type="transmembrane region" description="Helical" evidence="1">
    <location>
        <begin position="308"/>
        <end position="331"/>
    </location>
</feature>
<feature type="transmembrane region" description="Helical" evidence="1">
    <location>
        <begin position="20"/>
        <end position="40"/>
    </location>
</feature>
<sequence>MGAHHHRRADPSGSRLHRTAALAVVAPLALLTLVALVWLWPSSTTLGATDAGAPEVPGRVTAAVVETCPDGAPEEVQRCGRVRVVLETGEEVTAPLPGGLGEPDVEVGQDVLLLRSESPDGVTWSVVDHQRGTGLWLLAAAFVLALVAFGRWRGVSALVGLGATFAILTLFVIPAILGGENPLLVAVVGSSAVVLVVLYLTHGLSLSTTVAVLGTLASLALTGLLAAVAVAGLHLTGVTDDLSASVGLTQGIDMRGLLLAGIVIGSLGVLDDVTVTQAATVDELARANPAYGFRQLHRAGSRVGRAHVASVVNTIVLAYAGSSLPLLVLMVADNGSLAAVVPSQVVAQEVVRSAVATIGLIAAVPMTTALAAWAFRPRSPLTDSVG</sequence>
<evidence type="ECO:0000313" key="2">
    <source>
        <dbReference type="EMBL" id="MBD3915684.1"/>
    </source>
</evidence>
<reference evidence="2 3" key="1">
    <citation type="submission" date="2020-09" db="EMBL/GenBank/DDBJ databases">
        <title>novel species in genus Nocardioides.</title>
        <authorList>
            <person name="Zhang G."/>
        </authorList>
    </citation>
    <scope>NUCLEOTIDE SEQUENCE [LARGE SCALE GENOMIC DNA]</scope>
    <source>
        <strain evidence="2 3">19197</strain>
    </source>
</reference>
<protein>
    <submittedName>
        <fullName evidence="2">YibE/F family protein</fullName>
    </submittedName>
</protein>